<evidence type="ECO:0000313" key="7">
    <source>
        <dbReference type="EMBL" id="TKS52867.1"/>
    </source>
</evidence>
<reference evidence="7 8" key="1">
    <citation type="submission" date="2019-01" db="EMBL/GenBank/DDBJ databases">
        <authorList>
            <person name="Zhang S."/>
        </authorList>
    </citation>
    <scope>NUCLEOTIDE SEQUENCE [LARGE SCALE GENOMIC DNA]</scope>
    <source>
        <strain evidence="7 8">1626</strain>
    </source>
</reference>
<dbReference type="InterPro" id="IPR003594">
    <property type="entry name" value="HATPase_dom"/>
</dbReference>
<dbReference type="AlphaFoldDB" id="A0A4Z1RDV7"/>
<feature type="domain" description="PAS" evidence="5">
    <location>
        <begin position="15"/>
        <end position="71"/>
    </location>
</feature>
<dbReference type="CDD" id="cd00130">
    <property type="entry name" value="PAS"/>
    <property type="match status" value="1"/>
</dbReference>
<dbReference type="NCBIfam" id="TIGR00229">
    <property type="entry name" value="sensory_box"/>
    <property type="match status" value="1"/>
</dbReference>
<dbReference type="GO" id="GO:0000155">
    <property type="term" value="F:phosphorelay sensor kinase activity"/>
    <property type="evidence" value="ECO:0007669"/>
    <property type="project" value="InterPro"/>
</dbReference>
<dbReference type="Gene3D" id="1.10.287.130">
    <property type="match status" value="1"/>
</dbReference>
<comment type="caution">
    <text evidence="7">The sequence shown here is derived from an EMBL/GenBank/DDBJ whole genome shotgun (WGS) entry which is preliminary data.</text>
</comment>
<dbReference type="PANTHER" id="PTHR43065">
    <property type="entry name" value="SENSOR HISTIDINE KINASE"/>
    <property type="match status" value="1"/>
</dbReference>
<dbReference type="InterPro" id="IPR005467">
    <property type="entry name" value="His_kinase_dom"/>
</dbReference>
<dbReference type="EMBL" id="SPUH01000002">
    <property type="protein sequence ID" value="TKS52867.1"/>
    <property type="molecule type" value="Genomic_DNA"/>
</dbReference>
<dbReference type="Gene3D" id="3.30.565.10">
    <property type="entry name" value="Histidine kinase-like ATPase, C-terminal domain"/>
    <property type="match status" value="1"/>
</dbReference>
<evidence type="ECO:0000256" key="1">
    <source>
        <dbReference type="ARBA" id="ARBA00000085"/>
    </source>
</evidence>
<dbReference type="PROSITE" id="PS50109">
    <property type="entry name" value="HIS_KIN"/>
    <property type="match status" value="1"/>
</dbReference>
<dbReference type="Proteomes" id="UP000298681">
    <property type="component" value="Unassembled WGS sequence"/>
</dbReference>
<dbReference type="Gene3D" id="3.30.450.20">
    <property type="entry name" value="PAS domain"/>
    <property type="match status" value="1"/>
</dbReference>
<accession>A0A4Z1RDV7</accession>
<organism evidence="7 8">
    <name type="scientific">Luteimonas yindakuii</name>
    <dbReference type="NCBI Taxonomy" id="2565782"/>
    <lineage>
        <taxon>Bacteria</taxon>
        <taxon>Pseudomonadati</taxon>
        <taxon>Pseudomonadota</taxon>
        <taxon>Gammaproteobacteria</taxon>
        <taxon>Lysobacterales</taxon>
        <taxon>Lysobacteraceae</taxon>
        <taxon>Luteimonas</taxon>
    </lineage>
</organism>
<dbReference type="InterPro" id="IPR036097">
    <property type="entry name" value="HisK_dim/P_sf"/>
</dbReference>
<dbReference type="PANTHER" id="PTHR43065:SF49">
    <property type="entry name" value="HISTIDINE KINASE"/>
    <property type="match status" value="1"/>
</dbReference>
<dbReference type="InterPro" id="IPR036890">
    <property type="entry name" value="HATPase_C_sf"/>
</dbReference>
<dbReference type="SMART" id="SM00387">
    <property type="entry name" value="HATPase_c"/>
    <property type="match status" value="1"/>
</dbReference>
<dbReference type="SUPFAM" id="SSF55785">
    <property type="entry name" value="PYP-like sensor domain (PAS domain)"/>
    <property type="match status" value="1"/>
</dbReference>
<comment type="catalytic activity">
    <reaction evidence="1">
        <text>ATP + protein L-histidine = ADP + protein N-phospho-L-histidine.</text>
        <dbReference type="EC" id="2.7.13.3"/>
    </reaction>
</comment>
<evidence type="ECO:0000259" key="6">
    <source>
        <dbReference type="PROSITE" id="PS50113"/>
    </source>
</evidence>
<dbReference type="PROSITE" id="PS50112">
    <property type="entry name" value="PAS"/>
    <property type="match status" value="1"/>
</dbReference>
<sequence length="382" mass="42097">MQHNEVSPADELGDESRQFALLLDSVTDYAIYMLDPRGYIRTWNRGGSRIKGYDAADVIGTHFSRFYTAPEVERGVPARNLETSSRDGRFEAEGWRVRKDGSRFRASVVIDPIWKDDRLLGYAKVTRDITERYKAELQLQEAQQTLMQAQKMEAIGKLTLGLAHDFNNLLTVIVNSLDLIGARTRDEAIGRYVMTAMRGAERGVLLTRQLLTFGSGQTLALETTDVNELLAENIELLQRAAGDLVHVQLELADDPLVADIDRAQFEAAVLNLVSNSRDALPPSGGSITITASCQQTRDPASRHDRTGHFVVVEVVDDGPGIPLEHQARVFEPFFTTKEVGQGSGLGLSQVFGFASQSGGFVQLRSQPGHGTAVTIHLPAREH</sequence>
<feature type="domain" description="PAC" evidence="6">
    <location>
        <begin position="90"/>
        <end position="141"/>
    </location>
</feature>
<gene>
    <name evidence="7" type="ORF">E4582_11560</name>
</gene>
<keyword evidence="3" id="KW-0597">Phosphoprotein</keyword>
<name>A0A4Z1RDV7_9GAMM</name>
<evidence type="ECO:0000256" key="3">
    <source>
        <dbReference type="ARBA" id="ARBA00022553"/>
    </source>
</evidence>
<evidence type="ECO:0000259" key="4">
    <source>
        <dbReference type="PROSITE" id="PS50109"/>
    </source>
</evidence>
<proteinExistence type="predicted"/>
<dbReference type="EC" id="2.7.13.3" evidence="2"/>
<dbReference type="InterPro" id="IPR000014">
    <property type="entry name" value="PAS"/>
</dbReference>
<dbReference type="InterPro" id="IPR004358">
    <property type="entry name" value="Sig_transdc_His_kin-like_C"/>
</dbReference>
<feature type="domain" description="Histidine kinase" evidence="4">
    <location>
        <begin position="161"/>
        <end position="381"/>
    </location>
</feature>
<evidence type="ECO:0000313" key="8">
    <source>
        <dbReference type="Proteomes" id="UP000298681"/>
    </source>
</evidence>
<evidence type="ECO:0000259" key="5">
    <source>
        <dbReference type="PROSITE" id="PS50112"/>
    </source>
</evidence>
<dbReference type="SMART" id="SM00388">
    <property type="entry name" value="HisKA"/>
    <property type="match status" value="1"/>
</dbReference>
<dbReference type="CDD" id="cd00082">
    <property type="entry name" value="HisKA"/>
    <property type="match status" value="1"/>
</dbReference>
<dbReference type="SUPFAM" id="SSF55874">
    <property type="entry name" value="ATPase domain of HSP90 chaperone/DNA topoisomerase II/histidine kinase"/>
    <property type="match status" value="1"/>
</dbReference>
<dbReference type="InterPro" id="IPR003661">
    <property type="entry name" value="HisK_dim/P_dom"/>
</dbReference>
<dbReference type="PRINTS" id="PR00344">
    <property type="entry name" value="BCTRLSENSOR"/>
</dbReference>
<keyword evidence="8" id="KW-1185">Reference proteome</keyword>
<dbReference type="InterPro" id="IPR035965">
    <property type="entry name" value="PAS-like_dom_sf"/>
</dbReference>
<dbReference type="InterPro" id="IPR000700">
    <property type="entry name" value="PAS-assoc_C"/>
</dbReference>
<dbReference type="PROSITE" id="PS50113">
    <property type="entry name" value="PAC"/>
    <property type="match status" value="1"/>
</dbReference>
<evidence type="ECO:0000256" key="2">
    <source>
        <dbReference type="ARBA" id="ARBA00012438"/>
    </source>
</evidence>
<dbReference type="Pfam" id="PF02518">
    <property type="entry name" value="HATPase_c"/>
    <property type="match status" value="1"/>
</dbReference>
<protein>
    <recommendedName>
        <fullName evidence="2">histidine kinase</fullName>
        <ecNumber evidence="2">2.7.13.3</ecNumber>
    </recommendedName>
</protein>
<dbReference type="Pfam" id="PF13426">
    <property type="entry name" value="PAS_9"/>
    <property type="match status" value="1"/>
</dbReference>
<dbReference type="SUPFAM" id="SSF47384">
    <property type="entry name" value="Homodimeric domain of signal transducing histidine kinase"/>
    <property type="match status" value="1"/>
</dbReference>
<dbReference type="RefSeq" id="WP_134674988.1">
    <property type="nucleotide sequence ID" value="NZ_SPUH01000002.1"/>
</dbReference>